<dbReference type="Pfam" id="PF04499">
    <property type="entry name" value="SAPS"/>
    <property type="match status" value="1"/>
</dbReference>
<feature type="compositionally biased region" description="Polar residues" evidence="3">
    <location>
        <begin position="647"/>
        <end position="662"/>
    </location>
</feature>
<dbReference type="GO" id="GO:0019888">
    <property type="term" value="F:protein phosphatase regulator activity"/>
    <property type="evidence" value="ECO:0007669"/>
    <property type="project" value="TreeGrafter"/>
</dbReference>
<feature type="compositionally biased region" description="Acidic residues" evidence="3">
    <location>
        <begin position="1131"/>
        <end position="1149"/>
    </location>
</feature>
<feature type="compositionally biased region" description="Basic and acidic residues" evidence="3">
    <location>
        <begin position="79"/>
        <end position="99"/>
    </location>
</feature>
<feature type="compositionally biased region" description="Polar residues" evidence="3">
    <location>
        <begin position="569"/>
        <end position="586"/>
    </location>
</feature>
<dbReference type="OrthoDB" id="295029at2759"/>
<feature type="compositionally biased region" description="Basic and acidic residues" evidence="3">
    <location>
        <begin position="1189"/>
        <end position="1203"/>
    </location>
</feature>
<keyword evidence="2" id="KW-0131">Cell cycle</keyword>
<feature type="compositionally biased region" description="Polar residues" evidence="3">
    <location>
        <begin position="450"/>
        <end position="462"/>
    </location>
</feature>
<feature type="region of interest" description="Disordered" evidence="3">
    <location>
        <begin position="67"/>
        <end position="106"/>
    </location>
</feature>
<dbReference type="eggNOG" id="KOG2073">
    <property type="taxonomic scope" value="Eukaryota"/>
</dbReference>
<dbReference type="GO" id="GO:0005634">
    <property type="term" value="C:nucleus"/>
    <property type="evidence" value="ECO:0007669"/>
    <property type="project" value="TreeGrafter"/>
</dbReference>
<feature type="compositionally biased region" description="Low complexity" evidence="3">
    <location>
        <begin position="541"/>
        <end position="554"/>
    </location>
</feature>
<feature type="compositionally biased region" description="Acidic residues" evidence="3">
    <location>
        <begin position="1005"/>
        <end position="1022"/>
    </location>
</feature>
<feature type="compositionally biased region" description="Acidic residues" evidence="3">
    <location>
        <begin position="901"/>
        <end position="915"/>
    </location>
</feature>
<reference evidence="5" key="1">
    <citation type="journal article" date="2014" name="BMC Genomics">
        <title>Genome characteristics reveal the impact of lichenization on lichen-forming fungus Endocarpon pusillum Hedwig (Verrucariales, Ascomycota).</title>
        <authorList>
            <person name="Wang Y.-Y."/>
            <person name="Liu B."/>
            <person name="Zhang X.-Y."/>
            <person name="Zhou Q.-M."/>
            <person name="Zhang T."/>
            <person name="Li H."/>
            <person name="Yu Y.-F."/>
            <person name="Zhang X.-L."/>
            <person name="Hao X.-Y."/>
            <person name="Wang M."/>
            <person name="Wang L."/>
            <person name="Wei J.-C."/>
        </authorList>
    </citation>
    <scope>NUCLEOTIDE SEQUENCE [LARGE SCALE GENOMIC DNA]</scope>
    <source>
        <strain evidence="5">Z07020 / HMAS-L-300199</strain>
    </source>
</reference>
<dbReference type="EMBL" id="KE720798">
    <property type="protein sequence ID" value="ERF75775.1"/>
    <property type="molecule type" value="Genomic_DNA"/>
</dbReference>
<feature type="compositionally biased region" description="Acidic residues" evidence="3">
    <location>
        <begin position="1204"/>
        <end position="1217"/>
    </location>
</feature>
<dbReference type="GeneID" id="19236660"/>
<keyword evidence="5" id="KW-1185">Reference proteome</keyword>
<dbReference type="AlphaFoldDB" id="U1HY53"/>
<dbReference type="Proteomes" id="UP000019373">
    <property type="component" value="Unassembled WGS sequence"/>
</dbReference>
<evidence type="ECO:0000256" key="1">
    <source>
        <dbReference type="ARBA" id="ARBA00006180"/>
    </source>
</evidence>
<proteinExistence type="inferred from homology"/>
<dbReference type="OMA" id="HAYIACE"/>
<gene>
    <name evidence="4" type="ORF">EPUS_01605</name>
</gene>
<feature type="compositionally biased region" description="Basic residues" evidence="3">
    <location>
        <begin position="961"/>
        <end position="974"/>
    </location>
</feature>
<organism evidence="4 5">
    <name type="scientific">Endocarpon pusillum (strain Z07020 / HMAS-L-300199)</name>
    <name type="common">Lichen-forming fungus</name>
    <dbReference type="NCBI Taxonomy" id="1263415"/>
    <lineage>
        <taxon>Eukaryota</taxon>
        <taxon>Fungi</taxon>
        <taxon>Dikarya</taxon>
        <taxon>Ascomycota</taxon>
        <taxon>Pezizomycotina</taxon>
        <taxon>Eurotiomycetes</taxon>
        <taxon>Chaetothyriomycetidae</taxon>
        <taxon>Verrucariales</taxon>
        <taxon>Verrucariaceae</taxon>
        <taxon>Endocarpon</taxon>
    </lineage>
</organism>
<feature type="compositionally biased region" description="Polar residues" evidence="3">
    <location>
        <begin position="619"/>
        <end position="641"/>
    </location>
</feature>
<dbReference type="PANTHER" id="PTHR12634:SF8">
    <property type="entry name" value="FIERY MOUNTAIN, ISOFORM D"/>
    <property type="match status" value="1"/>
</dbReference>
<feature type="region of interest" description="Disordered" evidence="3">
    <location>
        <begin position="878"/>
        <end position="1232"/>
    </location>
</feature>
<dbReference type="GO" id="GO:0019903">
    <property type="term" value="F:protein phosphatase binding"/>
    <property type="evidence" value="ECO:0007669"/>
    <property type="project" value="InterPro"/>
</dbReference>
<accession>U1HY53</accession>
<dbReference type="PANTHER" id="PTHR12634">
    <property type="entry name" value="SIT4 YEAST -ASSOCIATING PROTEIN-RELATED"/>
    <property type="match status" value="1"/>
</dbReference>
<feature type="compositionally biased region" description="Acidic residues" evidence="3">
    <location>
        <begin position="1114"/>
        <end position="1124"/>
    </location>
</feature>
<feature type="compositionally biased region" description="Low complexity" evidence="3">
    <location>
        <begin position="878"/>
        <end position="900"/>
    </location>
</feature>
<protein>
    <recommendedName>
        <fullName evidence="6">Extragenic suppressor of kinetochore protein 1</fullName>
    </recommendedName>
</protein>
<feature type="region of interest" description="Disordered" evidence="3">
    <location>
        <begin position="433"/>
        <end position="670"/>
    </location>
</feature>
<dbReference type="HOGENOM" id="CLU_003676_1_0_1"/>
<evidence type="ECO:0000313" key="5">
    <source>
        <dbReference type="Proteomes" id="UP000019373"/>
    </source>
</evidence>
<feature type="compositionally biased region" description="Low complexity" evidence="3">
    <location>
        <begin position="918"/>
        <end position="935"/>
    </location>
</feature>
<evidence type="ECO:0000256" key="3">
    <source>
        <dbReference type="SAM" id="MobiDB-lite"/>
    </source>
</evidence>
<feature type="compositionally biased region" description="Pro residues" evidence="3">
    <location>
        <begin position="946"/>
        <end position="957"/>
    </location>
</feature>
<comment type="similarity">
    <text evidence="1">Belongs to the SAPS family.</text>
</comment>
<evidence type="ECO:0000256" key="2">
    <source>
        <dbReference type="ARBA" id="ARBA00023306"/>
    </source>
</evidence>
<evidence type="ECO:0008006" key="6">
    <source>
        <dbReference type="Google" id="ProtNLM"/>
    </source>
</evidence>
<dbReference type="InterPro" id="IPR007587">
    <property type="entry name" value="SAPS"/>
</dbReference>
<feature type="compositionally biased region" description="Acidic residues" evidence="3">
    <location>
        <begin position="1077"/>
        <end position="1089"/>
    </location>
</feature>
<evidence type="ECO:0000313" key="4">
    <source>
        <dbReference type="EMBL" id="ERF75775.1"/>
    </source>
</evidence>
<name>U1HY53_ENDPU</name>
<dbReference type="RefSeq" id="XP_007786933.1">
    <property type="nucleotide sequence ID" value="XM_007788743.1"/>
</dbReference>
<dbReference type="GO" id="GO:0005829">
    <property type="term" value="C:cytosol"/>
    <property type="evidence" value="ECO:0007669"/>
    <property type="project" value="TreeGrafter"/>
</dbReference>
<sequence>MFWRFGGYANISTIDTLLDKSDVTLEELLDESDLIQELKQHNTKLIEFLRDENTLQRLLKYVVAPGPDVKNGDGEDDEAASKEKGKGKDLTVKTSPDTEKSDEEQEKTEKLRLKYAYVACEVLSSETWSILEALMTNTAHLQEFWDFLRSSPPLDPLQAGYFTKVNEALLEKKTEEMLDFFKSSPGTVPAMLQHVDCPMVMDLLLKIISLEKAEGGQGIVDWLQSQDLIPTLLSYLSPDSPSSTQTSAGDFLKAIITISANASQNEQSCIGPNSLTRQLVSESCMQTLITSMLHGGNPLTVGVGIVIEVIRKNNSDYDPENGHNPDAPPTNHDPIYLGTLLRMFAKHVPDFMELILSSKHTVTDGETTRVTERGKLSSAWGTEIEPLGFDRFKTCELMAELLHCSNMGLLNERGGEEFIRQRDAERDRLRAAGAFAPHKEEEDSAVDISGESSGYANGNVEASSEELRIANSSEEDGFETVAAPEKSEESMTGDDSTTSEDAFTEIQDRSKLELGDDLVDEPLSPKVRTIVDKMDDEAEISSPLGMPSSGPLSPTTANLEEGVRRVSLEDTTMASPPNETEDSTAVQPDAPNLKADSSNLSGPSPHPEDTPAPLFSKSPDGNKTPTAQSPEPAASPTTSRNDMAETSEVQPEGDTSVNVEPNTSTIDSTIETDIDGTPVVGDYLKIMFVENRVVPTILSFFFRFPWNNFLHNVVYDVVQQVFNGPMERGYNRSVAINLFESESITEQIIEGQRRSDEAQQKKNMRLGYMGHLTLVAEEVVKFSERHPAELLSQTVMDKVLDKEWIDYVEQTLSETRERDNAILGGVRPDMSVGPRQAVLNAVNASQGFGNSAALANAGLNGGIGGQQGLDSIELSNNGSASSAAFGSTTSGSLLSGFGSSSDDEDEEMDEAEEDDSSRAAAAAAAATALSTADTGVTENNSDAPIPLIPPPPAPLNIPPSRARRQLAARLALHKQKAEEATATAAAEEAAARNSDDPFASLGDRDEGDASDPFTLDEEEEDITSSGRRDKKRQAPSEARQGFSVGRGLTSLFSSTSRNKGGAGGDEDEEMRRLPSPAEDDEDDEDDEDGSSGSSSGEQHYPAEAAPSQERIPLETDEDEDEEMGEMVAPSEDADEDAEEEEEEEEEEEQSNSSDDQAAGEVLSPVEKEKLRGSFGSTGSVGGSRPADVGGRRSGERERERGGNEDDEEDDEEEEGEGLVEIAMPSSGGRRMT</sequence>